<dbReference type="GeneID" id="17304186"/>
<gene>
    <name evidence="3" type="ORF">GUITHDRAFT_162652</name>
</gene>
<dbReference type="RefSeq" id="XP_005834561.1">
    <property type="nucleotide sequence ID" value="XM_005834504.1"/>
</dbReference>
<evidence type="ECO:0000256" key="1">
    <source>
        <dbReference type="SAM" id="MobiDB-lite"/>
    </source>
</evidence>
<dbReference type="KEGG" id="gtt:GUITHDRAFT_162652"/>
<dbReference type="EnsemblProtists" id="EKX47581">
    <property type="protein sequence ID" value="EKX47581"/>
    <property type="gene ID" value="GUITHDRAFT_162652"/>
</dbReference>
<reference evidence="3 5" key="1">
    <citation type="journal article" date="2012" name="Nature">
        <title>Algal genomes reveal evolutionary mosaicism and the fate of nucleomorphs.</title>
        <authorList>
            <consortium name="DOE Joint Genome Institute"/>
            <person name="Curtis B.A."/>
            <person name="Tanifuji G."/>
            <person name="Burki F."/>
            <person name="Gruber A."/>
            <person name="Irimia M."/>
            <person name="Maruyama S."/>
            <person name="Arias M.C."/>
            <person name="Ball S.G."/>
            <person name="Gile G.H."/>
            <person name="Hirakawa Y."/>
            <person name="Hopkins J.F."/>
            <person name="Kuo A."/>
            <person name="Rensing S.A."/>
            <person name="Schmutz J."/>
            <person name="Symeonidi A."/>
            <person name="Elias M."/>
            <person name="Eveleigh R.J."/>
            <person name="Herman E.K."/>
            <person name="Klute M.J."/>
            <person name="Nakayama T."/>
            <person name="Obornik M."/>
            <person name="Reyes-Prieto A."/>
            <person name="Armbrust E.V."/>
            <person name="Aves S.J."/>
            <person name="Beiko R.G."/>
            <person name="Coutinho P."/>
            <person name="Dacks J.B."/>
            <person name="Durnford D.G."/>
            <person name="Fast N.M."/>
            <person name="Green B.R."/>
            <person name="Grisdale C.J."/>
            <person name="Hempel F."/>
            <person name="Henrissat B."/>
            <person name="Hoppner M.P."/>
            <person name="Ishida K."/>
            <person name="Kim E."/>
            <person name="Koreny L."/>
            <person name="Kroth P.G."/>
            <person name="Liu Y."/>
            <person name="Malik S.B."/>
            <person name="Maier U.G."/>
            <person name="McRose D."/>
            <person name="Mock T."/>
            <person name="Neilson J.A."/>
            <person name="Onodera N.T."/>
            <person name="Poole A.M."/>
            <person name="Pritham E.J."/>
            <person name="Richards T.A."/>
            <person name="Rocap G."/>
            <person name="Roy S.W."/>
            <person name="Sarai C."/>
            <person name="Schaack S."/>
            <person name="Shirato S."/>
            <person name="Slamovits C.H."/>
            <person name="Spencer D.F."/>
            <person name="Suzuki S."/>
            <person name="Worden A.Z."/>
            <person name="Zauner S."/>
            <person name="Barry K."/>
            <person name="Bell C."/>
            <person name="Bharti A.K."/>
            <person name="Crow J.A."/>
            <person name="Grimwood J."/>
            <person name="Kramer R."/>
            <person name="Lindquist E."/>
            <person name="Lucas S."/>
            <person name="Salamov A."/>
            <person name="McFadden G.I."/>
            <person name="Lane C.E."/>
            <person name="Keeling P.J."/>
            <person name="Gray M.W."/>
            <person name="Grigoriev I.V."/>
            <person name="Archibald J.M."/>
        </authorList>
    </citation>
    <scope>NUCLEOTIDE SEQUENCE</scope>
    <source>
        <strain evidence="3 5">CCMP2712</strain>
    </source>
</reference>
<dbReference type="HOGENOM" id="CLU_1055406_0_0_1"/>
<reference evidence="5" key="2">
    <citation type="submission" date="2012-11" db="EMBL/GenBank/DDBJ databases">
        <authorList>
            <person name="Kuo A."/>
            <person name="Curtis B.A."/>
            <person name="Tanifuji G."/>
            <person name="Burki F."/>
            <person name="Gruber A."/>
            <person name="Irimia M."/>
            <person name="Maruyama S."/>
            <person name="Arias M.C."/>
            <person name="Ball S.G."/>
            <person name="Gile G.H."/>
            <person name="Hirakawa Y."/>
            <person name="Hopkins J.F."/>
            <person name="Rensing S.A."/>
            <person name="Schmutz J."/>
            <person name="Symeonidi A."/>
            <person name="Elias M."/>
            <person name="Eveleigh R.J."/>
            <person name="Herman E.K."/>
            <person name="Klute M.J."/>
            <person name="Nakayama T."/>
            <person name="Obornik M."/>
            <person name="Reyes-Prieto A."/>
            <person name="Armbrust E.V."/>
            <person name="Aves S.J."/>
            <person name="Beiko R.G."/>
            <person name="Coutinho P."/>
            <person name="Dacks J.B."/>
            <person name="Durnford D.G."/>
            <person name="Fast N.M."/>
            <person name="Green B.R."/>
            <person name="Grisdale C."/>
            <person name="Hempe F."/>
            <person name="Henrissat B."/>
            <person name="Hoppner M.P."/>
            <person name="Ishida K.-I."/>
            <person name="Kim E."/>
            <person name="Koreny L."/>
            <person name="Kroth P.G."/>
            <person name="Liu Y."/>
            <person name="Malik S.-B."/>
            <person name="Maier U.G."/>
            <person name="McRose D."/>
            <person name="Mock T."/>
            <person name="Neilson J.A."/>
            <person name="Onodera N.T."/>
            <person name="Poole A.M."/>
            <person name="Pritham E.J."/>
            <person name="Richards T.A."/>
            <person name="Rocap G."/>
            <person name="Roy S.W."/>
            <person name="Sarai C."/>
            <person name="Schaack S."/>
            <person name="Shirato S."/>
            <person name="Slamovits C.H."/>
            <person name="Spencer D.F."/>
            <person name="Suzuki S."/>
            <person name="Worden A.Z."/>
            <person name="Zauner S."/>
            <person name="Barry K."/>
            <person name="Bell C."/>
            <person name="Bharti A.K."/>
            <person name="Crow J.A."/>
            <person name="Grimwood J."/>
            <person name="Kramer R."/>
            <person name="Lindquist E."/>
            <person name="Lucas S."/>
            <person name="Salamov A."/>
            <person name="McFadden G.I."/>
            <person name="Lane C.E."/>
            <person name="Keeling P.J."/>
            <person name="Gray M.W."/>
            <person name="Grigoriev I.V."/>
            <person name="Archibald J.M."/>
        </authorList>
    </citation>
    <scope>NUCLEOTIDE SEQUENCE</scope>
    <source>
        <strain evidence="5">CCMP2712</strain>
    </source>
</reference>
<feature type="compositionally biased region" description="Pro residues" evidence="1">
    <location>
        <begin position="153"/>
        <end position="171"/>
    </location>
</feature>
<dbReference type="PaxDb" id="55529-EKX47581"/>
<evidence type="ECO:0000313" key="5">
    <source>
        <dbReference type="Proteomes" id="UP000011087"/>
    </source>
</evidence>
<sequence>MRFAAFTVLVAICAAVPMRKRIDDDDSISAIAPLKASSIPGPSCTLYNNSGGCNDDPCCTWCGTIFNATKPGFCMMITPFPIPTLQCQKAPTTCGQFMSLPDCDEHSDCMWVPEGPISAKTGMCVYNWDSCKTPTSERSTVHKKAKKSHSTAPSPPAPPSPPTPPTPPAPPAPIMCNMTTAEECDATPCCQWCGSIYNTTAPGWCMKVLPVPIPAMKCSKGNMKCTAFKTELACNASASVGASCKWVPFGPPGSIKGICISGCD</sequence>
<protein>
    <submittedName>
        <fullName evidence="3 4">Uncharacterized protein</fullName>
    </submittedName>
</protein>
<dbReference type="Proteomes" id="UP000011087">
    <property type="component" value="Unassembled WGS sequence"/>
</dbReference>
<dbReference type="AlphaFoldDB" id="L1JGF6"/>
<evidence type="ECO:0000313" key="3">
    <source>
        <dbReference type="EMBL" id="EKX47581.1"/>
    </source>
</evidence>
<feature type="chain" id="PRO_5011944456" evidence="2">
    <location>
        <begin position="16"/>
        <end position="264"/>
    </location>
</feature>
<proteinExistence type="predicted"/>
<reference evidence="4" key="3">
    <citation type="submission" date="2016-03" db="UniProtKB">
        <authorList>
            <consortium name="EnsemblProtists"/>
        </authorList>
    </citation>
    <scope>IDENTIFICATION</scope>
</reference>
<evidence type="ECO:0000256" key="2">
    <source>
        <dbReference type="SAM" id="SignalP"/>
    </source>
</evidence>
<dbReference type="EMBL" id="JH992989">
    <property type="protein sequence ID" value="EKX47581.1"/>
    <property type="molecule type" value="Genomic_DNA"/>
</dbReference>
<evidence type="ECO:0000313" key="4">
    <source>
        <dbReference type="EnsemblProtists" id="EKX47581"/>
    </source>
</evidence>
<keyword evidence="2" id="KW-0732">Signal</keyword>
<feature type="signal peptide" evidence="2">
    <location>
        <begin position="1"/>
        <end position="15"/>
    </location>
</feature>
<accession>L1JGF6</accession>
<name>L1JGF6_GUITC</name>
<feature type="region of interest" description="Disordered" evidence="1">
    <location>
        <begin position="133"/>
        <end position="171"/>
    </location>
</feature>
<keyword evidence="5" id="KW-1185">Reference proteome</keyword>
<organism evidence="3">
    <name type="scientific">Guillardia theta (strain CCMP2712)</name>
    <name type="common">Cryptophyte</name>
    <dbReference type="NCBI Taxonomy" id="905079"/>
    <lineage>
        <taxon>Eukaryota</taxon>
        <taxon>Cryptophyceae</taxon>
        <taxon>Pyrenomonadales</taxon>
        <taxon>Geminigeraceae</taxon>
        <taxon>Guillardia</taxon>
    </lineage>
</organism>